<name>A0A3B4EQ03_PYGNA</name>
<reference evidence="3" key="2">
    <citation type="submission" date="2025-08" db="UniProtKB">
        <authorList>
            <consortium name="Ensembl"/>
        </authorList>
    </citation>
    <scope>IDENTIFICATION</scope>
</reference>
<evidence type="ECO:0000313" key="4">
    <source>
        <dbReference type="Proteomes" id="UP001501920"/>
    </source>
</evidence>
<evidence type="ECO:0000256" key="2">
    <source>
        <dbReference type="SAM" id="MobiDB-lite"/>
    </source>
</evidence>
<dbReference type="InterPro" id="IPR001660">
    <property type="entry name" value="SAM"/>
</dbReference>
<feature type="region of interest" description="Disordered" evidence="2">
    <location>
        <begin position="91"/>
        <end position="113"/>
    </location>
</feature>
<dbReference type="Gene3D" id="1.10.150.50">
    <property type="entry name" value="Transcription Factor, Ets-1"/>
    <property type="match status" value="1"/>
</dbReference>
<dbReference type="OMA" id="TQWLFVN"/>
<dbReference type="Proteomes" id="UP001501920">
    <property type="component" value="Chromosome 6"/>
</dbReference>
<proteinExistence type="predicted"/>
<evidence type="ECO:0000313" key="3">
    <source>
        <dbReference type="Ensembl" id="ENSPNAP00000037266.1"/>
    </source>
</evidence>
<dbReference type="GO" id="GO:0005737">
    <property type="term" value="C:cytoplasm"/>
    <property type="evidence" value="ECO:0007669"/>
    <property type="project" value="TreeGrafter"/>
</dbReference>
<dbReference type="Pfam" id="PF00536">
    <property type="entry name" value="SAM_1"/>
    <property type="match status" value="1"/>
</dbReference>
<dbReference type="STRING" id="42514.ENSPNAP00000037266"/>
<organism evidence="3 4">
    <name type="scientific">Pygocentrus nattereri</name>
    <name type="common">Red-bellied piranha</name>
    <dbReference type="NCBI Taxonomy" id="42514"/>
    <lineage>
        <taxon>Eukaryota</taxon>
        <taxon>Metazoa</taxon>
        <taxon>Chordata</taxon>
        <taxon>Craniata</taxon>
        <taxon>Vertebrata</taxon>
        <taxon>Euteleostomi</taxon>
        <taxon>Actinopterygii</taxon>
        <taxon>Neopterygii</taxon>
        <taxon>Teleostei</taxon>
        <taxon>Ostariophysi</taxon>
        <taxon>Characiformes</taxon>
        <taxon>Characoidei</taxon>
        <taxon>Pygocentrus</taxon>
    </lineage>
</organism>
<dbReference type="CDD" id="cd08321">
    <property type="entry name" value="Pyrin_ASC-like"/>
    <property type="match status" value="1"/>
</dbReference>
<dbReference type="InterPro" id="IPR011029">
    <property type="entry name" value="DEATH-like_dom_sf"/>
</dbReference>
<dbReference type="GeneTree" id="ENSGT00390000013973"/>
<gene>
    <name evidence="3" type="primary">SLIT2</name>
</gene>
<dbReference type="PROSITE" id="PS50824">
    <property type="entry name" value="DAPIN"/>
    <property type="match status" value="1"/>
</dbReference>
<dbReference type="Pfam" id="PF02758">
    <property type="entry name" value="PYRIN"/>
    <property type="match status" value="1"/>
</dbReference>
<protein>
    <submittedName>
        <fullName evidence="3">Uncharacterized protein</fullName>
    </submittedName>
</protein>
<evidence type="ECO:0000256" key="1">
    <source>
        <dbReference type="SAM" id="Coils"/>
    </source>
</evidence>
<reference evidence="3 4" key="1">
    <citation type="submission" date="2020-10" db="EMBL/GenBank/DDBJ databases">
        <title>Pygocentrus nattereri (red-bellied piranha) genome, fPygNat1, primary haplotype.</title>
        <authorList>
            <person name="Myers G."/>
            <person name="Meyer A."/>
            <person name="Karagic N."/>
            <person name="Pippel M."/>
            <person name="Winkler S."/>
            <person name="Tracey A."/>
            <person name="Wood J."/>
            <person name="Formenti G."/>
            <person name="Howe K."/>
            <person name="Fedrigo O."/>
            <person name="Jarvis E.D."/>
        </authorList>
    </citation>
    <scope>NUCLEOTIDE SEQUENCE [LARGE SCALE GENOMIC DNA]</scope>
</reference>
<dbReference type="InterPro" id="IPR013761">
    <property type="entry name" value="SAM/pointed_sf"/>
</dbReference>
<dbReference type="PROSITE" id="PS50105">
    <property type="entry name" value="SAM_DOMAIN"/>
    <property type="match status" value="1"/>
</dbReference>
<dbReference type="Gene3D" id="1.10.533.10">
    <property type="entry name" value="Death Domain, Fas"/>
    <property type="match status" value="1"/>
</dbReference>
<sequence length="1406" mass="163929">MATSSGSSSQNAAAMSDYKHHPIAKWTKEHVHAWLCKTVQVKQNYADMFVKQEISGECLLCFEKQDIVDMGIEYGPAVKIWSQLKKQKALSDTEADTSTKTVRPPQRPFQRAERNNQMPSIFTLLLHCLEDLTNEDFKKFRRYLKEPILNECNTIPTCQLENKERTDIANLILQYHGEGNALKITICILKKLPRNDLVESLTENVDQLQVSIKDSKREVKRESNQGEKLKNLLTCGASTLGHYSHFIVIMNKSDPEQLEHLQFLCKLNLFCVLDFDPNSNTKGTCKLYRESRHANLHFPDLFQGEPSAVIKNLNLYNQTSWVFCNGRLDVNSESNRHLDYQSWLRITHREIEQMVSFIYRPEVLPGRRCLVIFLLLSTVESEKDPIFDTFMTFHRQCGGEENIIHICKNEHTFEKWQNLIQKKYEFDLNKQSIYELDLSQVNGLIMKLGPHSQPCEKLLPSAGSSYVILQQKDADRMTTLDILCANECDNVQVENSTEFQSLKLEVEEEFYRGGEVKWLNFYFSEKQKAKPFIKREKYEAVMTMVTSQIKHPKRTCVLVNLFHHPGCGGTTLAKHVMWDLRNQLRCAVLKDSSSDDQVALQIMDLMKHGKSDESPQTPVLLLVDDSKATEKLKNCIRRKLDENCVTKHEMCTSSLVIILDCVRTHFPKDQYKRCETQSQYITAELTKKEQDDFEEKLQELRENHKRPENFYSFMIMKSNFDKRYVKNVASNILKDLDIGTKQAQLLSIMALLNSYIPDSHISQSVCEEFLGMKPLHWGKETVLERMEPYSNLLIGSKGGQYGEYSAIRILHHDIACAFLEELDLTYNIKRSDITMDLLHCDFFFKTGLGKDALILSIQRMLIERQRNVKNERHTQFSLLIEKIHKDEGRQKVQEIFMKASSRYETSASIPQALARYLYLYDKDFSQALDWAENATQITENPFTVDTIGQIHKNHLKYKIQQEKEKEMPHTPEYVDVYLELAKKAINAFQRARKLAKTDYEPYEDYHLTKDSYNQSADMGVIETALIVFEMISSLPFFEGEDPLTKRYLKSFLKGSIPITNVHFEDNVINHKYVEVLKKHEQFVHGLKKQAKTSFEFLDSYFTYLKSRKFEEELDHRCRRKVSEYFKEYISVFCSEAEWSQEQAGKRFLRENMDIEARQMFLEEQKADTFAGLLQHLEKENAETMEKITECYTFLHQRLKFRNPKLKTNFILSNLILHFIKPKSKCTMREQDLFHLLKETMQEIGLQYSSPEPYYLALLLLWPCSSTPDIDKNILLYVSAIRSSFHRQLPHSLRKRGAISYFLLGNKSGLEKLVRKAKLYDTKDPKESNRLWQSGEIFTLEDIKDRLHRVHGTVEQGEVYFEHTKHKIPVHPALLGAVRTGFSTERVTFYLGFSMTGPLAYDIRYES</sequence>
<feature type="coiled-coil region" evidence="1">
    <location>
        <begin position="198"/>
        <end position="232"/>
    </location>
</feature>
<dbReference type="Ensembl" id="ENSPNAT00000033152.2">
    <property type="protein sequence ID" value="ENSPNAP00000037266.1"/>
    <property type="gene ID" value="ENSPNAG00000028771.2"/>
</dbReference>
<dbReference type="PANTHER" id="PTHR16155:SF18">
    <property type="entry name" value="STERILE ALPHA MOTIF DOMAIN-CONTAINING PROTEIN 9-LIKE"/>
    <property type="match status" value="1"/>
</dbReference>
<keyword evidence="1" id="KW-0175">Coiled coil</keyword>
<dbReference type="InterPro" id="IPR004020">
    <property type="entry name" value="DAPIN"/>
</dbReference>
<dbReference type="OrthoDB" id="2337140at2759"/>
<dbReference type="SUPFAM" id="SSF47769">
    <property type="entry name" value="SAM/Pointed domain"/>
    <property type="match status" value="1"/>
</dbReference>
<keyword evidence="4" id="KW-1185">Reference proteome</keyword>
<dbReference type="PANTHER" id="PTHR16155">
    <property type="entry name" value="DED DOMAIN-CONTAINING PROTEIN"/>
    <property type="match status" value="1"/>
</dbReference>
<reference evidence="3" key="3">
    <citation type="submission" date="2025-09" db="UniProtKB">
        <authorList>
            <consortium name="Ensembl"/>
        </authorList>
    </citation>
    <scope>IDENTIFICATION</scope>
</reference>
<dbReference type="SMART" id="SM01289">
    <property type="entry name" value="PYRIN"/>
    <property type="match status" value="1"/>
</dbReference>
<dbReference type="SUPFAM" id="SSF47986">
    <property type="entry name" value="DEATH domain"/>
    <property type="match status" value="1"/>
</dbReference>
<accession>A0A3B4EQ03</accession>